<name>A0ACC6AG15_NITWI</name>
<dbReference type="Proteomes" id="UP001205486">
    <property type="component" value="Unassembled WGS sequence"/>
</dbReference>
<sequence>MSSSVQTWNPSERFRFGRFTPAVGSKLTRFASSAQPKRPRTVLMKFFAWDGVFALRSRPATIDARVIWDKG</sequence>
<keyword evidence="2" id="KW-1185">Reference proteome</keyword>
<comment type="caution">
    <text evidence="1">The sequence shown here is derived from an EMBL/GenBank/DDBJ whole genome shotgun (WGS) entry which is preliminary data.</text>
</comment>
<reference evidence="1" key="1">
    <citation type="submission" date="2022-03" db="EMBL/GenBank/DDBJ databases">
        <title>Interactions between chemoautotrophic and heterotrophic bacteria.</title>
        <authorList>
            <person name="Santoro A."/>
        </authorList>
    </citation>
    <scope>NUCLEOTIDE SEQUENCE</scope>
    <source>
        <strain evidence="1">Nb-106</strain>
    </source>
</reference>
<protein>
    <submittedName>
        <fullName evidence="1">Uncharacterized protein</fullName>
    </submittedName>
</protein>
<proteinExistence type="predicted"/>
<accession>A0ACC6AG15</accession>
<gene>
    <name evidence="1" type="ORF">J2S34_000643</name>
</gene>
<evidence type="ECO:0000313" key="2">
    <source>
        <dbReference type="Proteomes" id="UP001205486"/>
    </source>
</evidence>
<evidence type="ECO:0000313" key="1">
    <source>
        <dbReference type="EMBL" id="MCP1998221.1"/>
    </source>
</evidence>
<organism evidence="1 2">
    <name type="scientific">Nitrobacter winogradskyi</name>
    <name type="common">Nitrobacter agilis</name>
    <dbReference type="NCBI Taxonomy" id="913"/>
    <lineage>
        <taxon>Bacteria</taxon>
        <taxon>Pseudomonadati</taxon>
        <taxon>Pseudomonadota</taxon>
        <taxon>Alphaproteobacteria</taxon>
        <taxon>Hyphomicrobiales</taxon>
        <taxon>Nitrobacteraceae</taxon>
        <taxon>Nitrobacter</taxon>
    </lineage>
</organism>
<dbReference type="EMBL" id="JALJZS010000001">
    <property type="protein sequence ID" value="MCP1998221.1"/>
    <property type="molecule type" value="Genomic_DNA"/>
</dbReference>